<dbReference type="InterPro" id="IPR036866">
    <property type="entry name" value="RibonucZ/Hydroxyglut_hydro"/>
</dbReference>
<dbReference type="Gene3D" id="3.60.15.10">
    <property type="entry name" value="Ribonuclease Z/Hydroxyacylglutathione hydrolase-like"/>
    <property type="match status" value="1"/>
</dbReference>
<name>A0A5J5DGA3_9PERO</name>
<reference evidence="3 4" key="1">
    <citation type="submission" date="2019-08" db="EMBL/GenBank/DDBJ databases">
        <title>A chromosome-level genome assembly, high-density linkage maps, and genome scans reveal the genomic architecture of hybrid incompatibilities underlying speciation via character displacement in darters (Percidae: Etheostominae).</title>
        <authorList>
            <person name="Moran R.L."/>
            <person name="Catchen J.M."/>
            <person name="Fuller R.C."/>
        </authorList>
    </citation>
    <scope>NUCLEOTIDE SEQUENCE [LARGE SCALE GENOMIC DNA]</scope>
    <source>
        <strain evidence="3">EspeVRDwgs_2016</strain>
        <tissue evidence="3">Muscle</tissue>
    </source>
</reference>
<feature type="domain" description="Metallo-beta-lactamase" evidence="2">
    <location>
        <begin position="29"/>
        <end position="236"/>
    </location>
</feature>
<dbReference type="InterPro" id="IPR050855">
    <property type="entry name" value="NDM-1-like"/>
</dbReference>
<proteinExistence type="predicted"/>
<feature type="compositionally biased region" description="Basic and acidic residues" evidence="1">
    <location>
        <begin position="417"/>
        <end position="436"/>
    </location>
</feature>
<feature type="region of interest" description="Disordered" evidence="1">
    <location>
        <begin position="417"/>
        <end position="447"/>
    </location>
</feature>
<dbReference type="PANTHER" id="PTHR42951:SF4">
    <property type="entry name" value="ACYL-COENZYME A THIOESTERASE MBLAC2"/>
    <property type="match status" value="1"/>
</dbReference>
<accession>A0A5J5DGA3</accession>
<evidence type="ECO:0000313" key="4">
    <source>
        <dbReference type="Proteomes" id="UP000327493"/>
    </source>
</evidence>
<dbReference type="SMART" id="SM00849">
    <property type="entry name" value="Lactamase_B"/>
    <property type="match status" value="1"/>
</dbReference>
<dbReference type="Proteomes" id="UP000327493">
    <property type="component" value="Chromosome 5"/>
</dbReference>
<dbReference type="CDD" id="cd07712">
    <property type="entry name" value="MBLAC2-like_MBL-fold"/>
    <property type="match status" value="1"/>
</dbReference>
<evidence type="ECO:0000259" key="2">
    <source>
        <dbReference type="SMART" id="SM00849"/>
    </source>
</evidence>
<keyword evidence="4" id="KW-1185">Reference proteome</keyword>
<evidence type="ECO:0000256" key="1">
    <source>
        <dbReference type="SAM" id="MobiDB-lite"/>
    </source>
</evidence>
<dbReference type="InterPro" id="IPR001279">
    <property type="entry name" value="Metallo-B-lactamas"/>
</dbReference>
<dbReference type="AlphaFoldDB" id="A0A5J5DGA3"/>
<comment type="caution">
    <text evidence="3">The sequence shown here is derived from an EMBL/GenBank/DDBJ whole genome shotgun (WGS) entry which is preliminary data.</text>
</comment>
<dbReference type="PANTHER" id="PTHR42951">
    <property type="entry name" value="METALLO-BETA-LACTAMASE DOMAIN-CONTAINING"/>
    <property type="match status" value="1"/>
</dbReference>
<protein>
    <recommendedName>
        <fullName evidence="2">Metallo-beta-lactamase domain-containing protein</fullName>
    </recommendedName>
</protein>
<feature type="region of interest" description="Disordered" evidence="1">
    <location>
        <begin position="377"/>
        <end position="399"/>
    </location>
</feature>
<dbReference type="SUPFAM" id="SSF56281">
    <property type="entry name" value="Metallo-hydrolase/oxidoreductase"/>
    <property type="match status" value="1"/>
</dbReference>
<evidence type="ECO:0000313" key="3">
    <source>
        <dbReference type="EMBL" id="KAA8592378.1"/>
    </source>
</evidence>
<feature type="compositionally biased region" description="Low complexity" evidence="1">
    <location>
        <begin position="381"/>
        <end position="391"/>
    </location>
</feature>
<sequence>MSAADWYAHKSLGDGLFWIQERFYQSENRANIWLLRGSHQDVVIDTGLGLRSLPDYIDGKGLLGEDPQRKNPLLAIATHAHFDHSGGLHQFQQVGVHSAEVDALANGDNFETATWLSDREIAEAPSPGWRARHYRVKAVQPTHILQEGDVINLGDRQLTVLHMPGHSRGSICLHDRDNKLLFSGDVVYDGAMIDWLPYSRTYVPCTNGYRLVPREILLELTKSSLDTTTPLVRSGSTGLHPHISAELERALQNSPHFSGALWLGWRCAHLTHGVPAHEREPRSWRKHKRTEKDEAGKRQHNLLSGCACGLVDCLRLVHTSLALRFLRLRRAGEGLEKGAPSDDSGLWLPSLVLELLLEVELEQESVVCVMRCDRGEREETGSGASSEEAGGWQWHWNAPPPPPYPLPRRVLSLASSDRVRGLRRDGEDDKRGKIEEGSGQPWRAPGQAMRGAGAVARKARSTGTGAASAYGVVLLKHRHPGREQSTNLSRHGVILQQKALRGGGCKRGCQR</sequence>
<feature type="non-terminal residue" evidence="3">
    <location>
        <position position="511"/>
    </location>
</feature>
<dbReference type="Pfam" id="PF00753">
    <property type="entry name" value="Lactamase_B"/>
    <property type="match status" value="1"/>
</dbReference>
<gene>
    <name evidence="3" type="ORF">FQN60_017833</name>
</gene>
<dbReference type="EMBL" id="VOFY01000005">
    <property type="protein sequence ID" value="KAA8592378.1"/>
    <property type="molecule type" value="Genomic_DNA"/>
</dbReference>
<organism evidence="3 4">
    <name type="scientific">Etheostoma spectabile</name>
    <name type="common">orangethroat darter</name>
    <dbReference type="NCBI Taxonomy" id="54343"/>
    <lineage>
        <taxon>Eukaryota</taxon>
        <taxon>Metazoa</taxon>
        <taxon>Chordata</taxon>
        <taxon>Craniata</taxon>
        <taxon>Vertebrata</taxon>
        <taxon>Euteleostomi</taxon>
        <taxon>Actinopterygii</taxon>
        <taxon>Neopterygii</taxon>
        <taxon>Teleostei</taxon>
        <taxon>Neoteleostei</taxon>
        <taxon>Acanthomorphata</taxon>
        <taxon>Eupercaria</taxon>
        <taxon>Perciformes</taxon>
        <taxon>Percoidei</taxon>
        <taxon>Percidae</taxon>
        <taxon>Etheostomatinae</taxon>
        <taxon>Etheostoma</taxon>
    </lineage>
</organism>